<keyword evidence="12" id="KW-0496">Mitochondrion</keyword>
<evidence type="ECO:0000256" key="10">
    <source>
        <dbReference type="ARBA" id="ARBA00022982"/>
    </source>
</evidence>
<evidence type="ECO:0000256" key="17">
    <source>
        <dbReference type="SAM" id="Phobius"/>
    </source>
</evidence>
<evidence type="ECO:0000256" key="16">
    <source>
        <dbReference type="ARBA" id="ARBA00046528"/>
    </source>
</evidence>
<evidence type="ECO:0000256" key="2">
    <source>
        <dbReference type="ARBA" id="ARBA00004434"/>
    </source>
</evidence>
<keyword evidence="5" id="KW-0813">Transport</keyword>
<evidence type="ECO:0000256" key="8">
    <source>
        <dbReference type="ARBA" id="ARBA00022792"/>
    </source>
</evidence>
<evidence type="ECO:0000256" key="14">
    <source>
        <dbReference type="ARBA" id="ARBA00030753"/>
    </source>
</evidence>
<evidence type="ECO:0000256" key="15">
    <source>
        <dbReference type="ARBA" id="ARBA00031387"/>
    </source>
</evidence>
<sequence>MAFLKLSTHSAFRIHSFCRISAAFFPSSKRFICLTKSTHTDLNPMKHILKENNIPEADKRQIEKEVEEMTKDWVSAGYHTTDKEEDNYLRQLVPFILFTLFLCPLALLIYYTPDRNYSEWSWREAFLEIERRKRDGLPLVDKDLIPASQVKLPTDEELGSDFKIII</sequence>
<feature type="transmembrane region" description="Helical" evidence="17">
    <location>
        <begin position="92"/>
        <end position="112"/>
    </location>
</feature>
<protein>
    <recommendedName>
        <fullName evidence="4">NADH dehydrogenase [ubiquinone] 1 beta subcomplex subunit 11, mitochondrial</fullName>
    </recommendedName>
    <alternativeName>
        <fullName evidence="15">Complex I-ESSS</fullName>
    </alternativeName>
    <alternativeName>
        <fullName evidence="14">NADH-ubiquinone oxidoreductase ESSS subunit</fullName>
    </alternativeName>
</protein>
<evidence type="ECO:0000256" key="11">
    <source>
        <dbReference type="ARBA" id="ARBA00022989"/>
    </source>
</evidence>
<keyword evidence="8" id="KW-0999">Mitochondrion inner membrane</keyword>
<evidence type="ECO:0000256" key="12">
    <source>
        <dbReference type="ARBA" id="ARBA00023128"/>
    </source>
</evidence>
<dbReference type="Pfam" id="PF10183">
    <property type="entry name" value="ESSS"/>
    <property type="match status" value="1"/>
</dbReference>
<dbReference type="AlphaFoldDB" id="A0AA85KEP1"/>
<keyword evidence="6" id="KW-0679">Respiratory chain</keyword>
<name>A0AA85KEP1_TRIRE</name>
<evidence type="ECO:0000256" key="13">
    <source>
        <dbReference type="ARBA" id="ARBA00023136"/>
    </source>
</evidence>
<evidence type="ECO:0000256" key="9">
    <source>
        <dbReference type="ARBA" id="ARBA00022946"/>
    </source>
</evidence>
<keyword evidence="7 17" id="KW-0812">Transmembrane</keyword>
<keyword evidence="10" id="KW-0249">Electron transport</keyword>
<evidence type="ECO:0000313" key="19">
    <source>
        <dbReference type="WBParaSite" id="TREG1_80890.1"/>
    </source>
</evidence>
<organism evidence="18 19">
    <name type="scientific">Trichobilharzia regenti</name>
    <name type="common">Nasal bird schistosome</name>
    <dbReference type="NCBI Taxonomy" id="157069"/>
    <lineage>
        <taxon>Eukaryota</taxon>
        <taxon>Metazoa</taxon>
        <taxon>Spiralia</taxon>
        <taxon>Lophotrochozoa</taxon>
        <taxon>Platyhelminthes</taxon>
        <taxon>Trematoda</taxon>
        <taxon>Digenea</taxon>
        <taxon>Strigeidida</taxon>
        <taxon>Schistosomatoidea</taxon>
        <taxon>Schistosomatidae</taxon>
        <taxon>Trichobilharzia</taxon>
    </lineage>
</organism>
<evidence type="ECO:0000256" key="7">
    <source>
        <dbReference type="ARBA" id="ARBA00022692"/>
    </source>
</evidence>
<evidence type="ECO:0000256" key="5">
    <source>
        <dbReference type="ARBA" id="ARBA00022448"/>
    </source>
</evidence>
<comment type="similarity">
    <text evidence="3">Belongs to the complex I NDUFB11 subunit family.</text>
</comment>
<evidence type="ECO:0000256" key="4">
    <source>
        <dbReference type="ARBA" id="ARBA00018632"/>
    </source>
</evidence>
<dbReference type="PANTHER" id="PTHR13327:SF0">
    <property type="entry name" value="NADH DEHYDROGENASE [UBIQUINONE] 1 BETA SUBCOMPLEX SUBUNIT 11, MITOCHONDRIAL"/>
    <property type="match status" value="1"/>
</dbReference>
<keyword evidence="11 17" id="KW-1133">Transmembrane helix</keyword>
<comment type="subunit">
    <text evidence="16">Complex I is composed of 45 different subunits. Interacts with BCAP31.</text>
</comment>
<dbReference type="GO" id="GO:0005743">
    <property type="term" value="C:mitochondrial inner membrane"/>
    <property type="evidence" value="ECO:0007669"/>
    <property type="project" value="UniProtKB-SubCell"/>
</dbReference>
<reference evidence="18" key="1">
    <citation type="submission" date="2022-06" db="EMBL/GenBank/DDBJ databases">
        <authorList>
            <person name="Berger JAMES D."/>
            <person name="Berger JAMES D."/>
        </authorList>
    </citation>
    <scope>NUCLEOTIDE SEQUENCE [LARGE SCALE GENOMIC DNA]</scope>
</reference>
<accession>A0AA85KEP1</accession>
<keyword evidence="18" id="KW-1185">Reference proteome</keyword>
<keyword evidence="9" id="KW-0809">Transit peptide</keyword>
<evidence type="ECO:0000313" key="18">
    <source>
        <dbReference type="Proteomes" id="UP000050795"/>
    </source>
</evidence>
<evidence type="ECO:0000256" key="1">
    <source>
        <dbReference type="ARBA" id="ARBA00003195"/>
    </source>
</evidence>
<dbReference type="WBParaSite" id="TREG1_80890.1">
    <property type="protein sequence ID" value="TREG1_80890.1"/>
    <property type="gene ID" value="TREG1_80890"/>
</dbReference>
<reference evidence="19" key="2">
    <citation type="submission" date="2023-11" db="UniProtKB">
        <authorList>
            <consortium name="WormBaseParasite"/>
        </authorList>
    </citation>
    <scope>IDENTIFICATION</scope>
</reference>
<keyword evidence="13 17" id="KW-0472">Membrane</keyword>
<comment type="function">
    <text evidence="1">Accessory subunit of the mitochondrial membrane respiratory chain NADH dehydrogenase (Complex I), that is believed not to be involved in catalysis. Complex I functions in the transfer of electrons from NADH to the respiratory chain. The immediate electron acceptor for the enzyme is believed to be ubiquinone.</text>
</comment>
<evidence type="ECO:0000256" key="6">
    <source>
        <dbReference type="ARBA" id="ARBA00022660"/>
    </source>
</evidence>
<proteinExistence type="inferred from homology"/>
<evidence type="ECO:0000256" key="3">
    <source>
        <dbReference type="ARBA" id="ARBA00008915"/>
    </source>
</evidence>
<dbReference type="Proteomes" id="UP000050795">
    <property type="component" value="Unassembled WGS sequence"/>
</dbReference>
<comment type="subcellular location">
    <subcellularLocation>
        <location evidence="2">Mitochondrion inner membrane</location>
        <topology evidence="2">Single-pass membrane protein</topology>
    </subcellularLocation>
</comment>
<dbReference type="PANTHER" id="PTHR13327">
    <property type="entry name" value="NADH-UBIQUINONE OXIDOREDUCTASE ESSS SUBUNIT, MITOCHONDRIAL PRECURSOR"/>
    <property type="match status" value="1"/>
</dbReference>
<dbReference type="InterPro" id="IPR019329">
    <property type="entry name" value="NADH_UbQ_OxRdtase_ESSS_su"/>
</dbReference>